<evidence type="ECO:0000313" key="2">
    <source>
        <dbReference type="Proteomes" id="UP000594638"/>
    </source>
</evidence>
<dbReference type="EMBL" id="CACTIH010007273">
    <property type="protein sequence ID" value="CAA3007362.1"/>
    <property type="molecule type" value="Genomic_DNA"/>
</dbReference>
<dbReference type="OrthoDB" id="1938138at2759"/>
<keyword evidence="2" id="KW-1185">Reference proteome</keyword>
<reference evidence="1 2" key="1">
    <citation type="submission" date="2019-12" db="EMBL/GenBank/DDBJ databases">
        <authorList>
            <person name="Alioto T."/>
            <person name="Alioto T."/>
            <person name="Gomez Garrido J."/>
        </authorList>
    </citation>
    <scope>NUCLEOTIDE SEQUENCE [LARGE SCALE GENOMIC DNA]</scope>
</reference>
<name>A0A8S0TRA9_OLEEU</name>
<dbReference type="Proteomes" id="UP000594638">
    <property type="component" value="Unassembled WGS sequence"/>
</dbReference>
<sequence>MNADQVKIYDASPEVLKLLSGMSFQVSVMVTNDIISGIALNQLINGCLILLFSLCKNLGLKTSGLGYEKQAGLMENKNSKPGTKRHLEMLNPNGTPIYEPYLTGVRPGDDYPQL</sequence>
<protein>
    <submittedName>
        <fullName evidence="1">Probable glucan endo-1,3-beta-glucosidase A6</fullName>
    </submittedName>
</protein>
<dbReference type="AlphaFoldDB" id="A0A8S0TRA9"/>
<organism evidence="1 2">
    <name type="scientific">Olea europaea subsp. europaea</name>
    <dbReference type="NCBI Taxonomy" id="158383"/>
    <lineage>
        <taxon>Eukaryota</taxon>
        <taxon>Viridiplantae</taxon>
        <taxon>Streptophyta</taxon>
        <taxon>Embryophyta</taxon>
        <taxon>Tracheophyta</taxon>
        <taxon>Spermatophyta</taxon>
        <taxon>Magnoliopsida</taxon>
        <taxon>eudicotyledons</taxon>
        <taxon>Gunneridae</taxon>
        <taxon>Pentapetalae</taxon>
        <taxon>asterids</taxon>
        <taxon>lamiids</taxon>
        <taxon>Lamiales</taxon>
        <taxon>Oleaceae</taxon>
        <taxon>Oleeae</taxon>
        <taxon>Olea</taxon>
    </lineage>
</organism>
<comment type="caution">
    <text evidence="1">The sequence shown here is derived from an EMBL/GenBank/DDBJ whole genome shotgun (WGS) entry which is preliminary data.</text>
</comment>
<gene>
    <name evidence="1" type="ORF">OLEA9_A025517</name>
</gene>
<dbReference type="Gramene" id="OE9A025517T1">
    <property type="protein sequence ID" value="OE9A025517C1"/>
    <property type="gene ID" value="OE9A025517"/>
</dbReference>
<proteinExistence type="predicted"/>
<evidence type="ECO:0000313" key="1">
    <source>
        <dbReference type="EMBL" id="CAA3007362.1"/>
    </source>
</evidence>
<accession>A0A8S0TRA9</accession>